<dbReference type="Gene3D" id="3.40.50.1980">
    <property type="entry name" value="Nitrogenase molybdenum iron protein domain"/>
    <property type="match status" value="2"/>
</dbReference>
<evidence type="ECO:0000256" key="1">
    <source>
        <dbReference type="SAM" id="SignalP"/>
    </source>
</evidence>
<accession>S9S7H9</accession>
<dbReference type="AlphaFoldDB" id="S9S7H9"/>
<keyword evidence="1" id="KW-0732">Signal</keyword>
<name>S9S7H9_9RHOB</name>
<dbReference type="eggNOG" id="COG0614">
    <property type="taxonomic scope" value="Bacteria"/>
</dbReference>
<dbReference type="STRING" id="1123237.Salmuc_05436"/>
<feature type="chain" id="PRO_5004569116" evidence="1">
    <location>
        <begin position="23"/>
        <end position="269"/>
    </location>
</feature>
<evidence type="ECO:0000313" key="3">
    <source>
        <dbReference type="EMBL" id="EPX82179.1"/>
    </source>
</evidence>
<dbReference type="PANTHER" id="PTHR30535:SF34">
    <property type="entry name" value="MOLYBDATE-BINDING PROTEIN MOLA"/>
    <property type="match status" value="1"/>
</dbReference>
<dbReference type="RefSeq" id="WP_021120293.1">
    <property type="nucleotide sequence ID" value="NZ_KE557276.1"/>
</dbReference>
<feature type="domain" description="Fe/B12 periplasmic-binding" evidence="2">
    <location>
        <begin position="27"/>
        <end position="269"/>
    </location>
</feature>
<proteinExistence type="predicted"/>
<comment type="caution">
    <text evidence="3">The sequence shown here is derived from an EMBL/GenBank/DDBJ whole genome shotgun (WGS) entry which is preliminary data.</text>
</comment>
<feature type="signal peptide" evidence="1">
    <location>
        <begin position="1"/>
        <end position="22"/>
    </location>
</feature>
<evidence type="ECO:0000313" key="4">
    <source>
        <dbReference type="Proteomes" id="UP000015347"/>
    </source>
</evidence>
<dbReference type="Proteomes" id="UP000015347">
    <property type="component" value="Unassembled WGS sequence"/>
</dbReference>
<reference evidence="4" key="1">
    <citation type="journal article" date="2014" name="Stand. Genomic Sci.">
        <title>Genome sequence of the exopolysaccharide-producing Salipiger mucosus type strain (DSM 16094(T)), a moderately halophilic member of the Roseobacter clade.</title>
        <authorList>
            <person name="Riedel T."/>
            <person name="Spring S."/>
            <person name="Fiebig A."/>
            <person name="Petersen J."/>
            <person name="Kyrpides N.C."/>
            <person name="Goker M."/>
            <person name="Klenk H.P."/>
        </authorList>
    </citation>
    <scope>NUCLEOTIDE SEQUENCE [LARGE SCALE GENOMIC DNA]</scope>
    <source>
        <strain evidence="4">DSM 16094</strain>
    </source>
</reference>
<gene>
    <name evidence="3" type="ORF">Salmuc_05436</name>
</gene>
<dbReference type="EMBL" id="APVH01000026">
    <property type="protein sequence ID" value="EPX82179.1"/>
    <property type="molecule type" value="Genomic_DNA"/>
</dbReference>
<dbReference type="InterPro" id="IPR050902">
    <property type="entry name" value="ABC_Transporter_SBP"/>
</dbReference>
<organism evidence="3 4">
    <name type="scientific">Salipiger mucosus DSM 16094</name>
    <dbReference type="NCBI Taxonomy" id="1123237"/>
    <lineage>
        <taxon>Bacteria</taxon>
        <taxon>Pseudomonadati</taxon>
        <taxon>Pseudomonadota</taxon>
        <taxon>Alphaproteobacteria</taxon>
        <taxon>Rhodobacterales</taxon>
        <taxon>Roseobacteraceae</taxon>
        <taxon>Salipiger</taxon>
    </lineage>
</organism>
<evidence type="ECO:0000259" key="2">
    <source>
        <dbReference type="PROSITE" id="PS50983"/>
    </source>
</evidence>
<dbReference type="PROSITE" id="PS50983">
    <property type="entry name" value="FE_B12_PBP"/>
    <property type="match status" value="1"/>
</dbReference>
<dbReference type="HOGENOM" id="CLU_038034_8_0_5"/>
<sequence>MRPSRLISLAAALVLTGAAALAQAPARVVSLNVCTDQLAMLLAAPGQIAAVSKLSRDPRTSSMAEAARDYPVTGGAAEAVVLLEPDLVLAGRWTTRATVQMLERLGYWVETFDPATSLADARANIERMGALLGREDRAAEVIARFDARLAALRETPEARPRAVLYQPHGATAGPGSLADDILASAGIENIGGGTFAMEELVLAEPDLILVGEPYGGHARATEYRRHPALRATGALREVPDGADWVCETPHLLDAVATMRALRRDWEAAR</sequence>
<dbReference type="OrthoDB" id="1632039at2"/>
<dbReference type="InterPro" id="IPR002491">
    <property type="entry name" value="ABC_transptr_periplasmic_BD"/>
</dbReference>
<dbReference type="PANTHER" id="PTHR30535">
    <property type="entry name" value="VITAMIN B12-BINDING PROTEIN"/>
    <property type="match status" value="1"/>
</dbReference>
<keyword evidence="4" id="KW-1185">Reference proteome</keyword>
<protein>
    <submittedName>
        <fullName evidence="3">Vitamin B12 ABC transporter</fullName>
    </submittedName>
</protein>
<dbReference type="Pfam" id="PF01497">
    <property type="entry name" value="Peripla_BP_2"/>
    <property type="match status" value="1"/>
</dbReference>
<dbReference type="SUPFAM" id="SSF53807">
    <property type="entry name" value="Helical backbone' metal receptor"/>
    <property type="match status" value="1"/>
</dbReference>